<dbReference type="PANTHER" id="PTHR10151:SF120">
    <property type="entry name" value="BIS(5'-ADENOSYL)-TRIPHOSPHATASE"/>
    <property type="match status" value="1"/>
</dbReference>
<dbReference type="RefSeq" id="WP_014186984.1">
    <property type="nucleotide sequence ID" value="NC_016584.1"/>
</dbReference>
<dbReference type="PANTHER" id="PTHR10151">
    <property type="entry name" value="ECTONUCLEOTIDE PYROPHOSPHATASE/PHOSPHODIESTERASE"/>
    <property type="match status" value="1"/>
</dbReference>
<dbReference type="SUPFAM" id="SSF53649">
    <property type="entry name" value="Alkaline phosphatase-like"/>
    <property type="match status" value="1"/>
</dbReference>
<organism evidence="1 2">
    <name type="scientific">Desulfosporosinus orientis (strain ATCC 19365 / DSM 765 / NCIMB 8382 / VKM B-1628 / Singapore I)</name>
    <name type="common">Desulfotomaculum orientis</name>
    <dbReference type="NCBI Taxonomy" id="768706"/>
    <lineage>
        <taxon>Bacteria</taxon>
        <taxon>Bacillati</taxon>
        <taxon>Bacillota</taxon>
        <taxon>Clostridia</taxon>
        <taxon>Eubacteriales</taxon>
        <taxon>Desulfitobacteriaceae</taxon>
        <taxon>Desulfosporosinus</taxon>
    </lineage>
</organism>
<dbReference type="InterPro" id="IPR002591">
    <property type="entry name" value="Phosphodiest/P_Trfase"/>
</dbReference>
<accession>G7WG83</accession>
<evidence type="ECO:0000313" key="1">
    <source>
        <dbReference type="EMBL" id="AET70177.1"/>
    </source>
</evidence>
<dbReference type="Gene3D" id="3.40.720.10">
    <property type="entry name" value="Alkaline Phosphatase, subunit A"/>
    <property type="match status" value="1"/>
</dbReference>
<dbReference type="AlphaFoldDB" id="G7WG83"/>
<dbReference type="Proteomes" id="UP000006346">
    <property type="component" value="Chromosome"/>
</dbReference>
<dbReference type="InterPro" id="IPR017850">
    <property type="entry name" value="Alkaline_phosphatase_core_sf"/>
</dbReference>
<sequence>MKKVILFVVDSLHPAVLGRILSEGNAPAFRFLLKYGTYIDRVISSFPTMTPVAMSSMITGTWPDQHRVPGFIWYNEEIGKIVDYGATWQSVLKIGLEKVLRNLLLRLNEEHLSKETQTLYEVLEAGGYSTGNINFFMHRGTNQSQANVPVSLALGTGFRLHRETVSGPKHLTLGQLIHPPFSGKLTAYPRGPWHRFGFNDSFSGRIAAQLVREGQQPDFMVVYFPDNDKYSHQHGPLRSSFSIEHADQQVASVLDEFGSWEKALAENVIIVTGDHAQSTVGLGREYLINLDRALKPFRRIKFTEQAREDHHQPEIAICPNERMAFIYLLQREEEILPEVVGILAKDPRNAQIAWQVAENRYSIVQGGTEKQLLVSRIGPYCDVYGQTWSVEGDLSVVDARVTGEESIEFGKFPDAFNRLISALEARSGRRVVVSAAFGYEYYAAGAPIHPGGGSHGSLEEEDSTVPMIVTGMPFNLAQPRIIDLYPEILRHFGLEKGL</sequence>
<dbReference type="PATRIC" id="fig|768706.3.peg.4856"/>
<name>G7WG83_DESOD</name>
<dbReference type="Pfam" id="PF01663">
    <property type="entry name" value="Phosphodiest"/>
    <property type="match status" value="1"/>
</dbReference>
<dbReference type="STRING" id="768706.Desor_4776"/>
<keyword evidence="2" id="KW-1185">Reference proteome</keyword>
<dbReference type="KEGG" id="dor:Desor_4776"/>
<reference evidence="1 2" key="2">
    <citation type="journal article" date="2012" name="J. Bacteriol.">
        <title>Complete genome sequences of Desulfosporosinus orientis DSM765T, Desulfosporosinus youngiae DSM17734T, Desulfosporosinus meridiei DSM13257T, and Desulfosporosinus acidiphilus DSM22704T.</title>
        <authorList>
            <person name="Pester M."/>
            <person name="Brambilla E."/>
            <person name="Alazard D."/>
            <person name="Rattei T."/>
            <person name="Weinmaier T."/>
            <person name="Han J."/>
            <person name="Lucas S."/>
            <person name="Lapidus A."/>
            <person name="Cheng J.F."/>
            <person name="Goodwin L."/>
            <person name="Pitluck S."/>
            <person name="Peters L."/>
            <person name="Ovchinnikova G."/>
            <person name="Teshima H."/>
            <person name="Detter J.C."/>
            <person name="Han C.S."/>
            <person name="Tapia R."/>
            <person name="Land M.L."/>
            <person name="Hauser L."/>
            <person name="Kyrpides N.C."/>
            <person name="Ivanova N.N."/>
            <person name="Pagani I."/>
            <person name="Huntmann M."/>
            <person name="Wei C.L."/>
            <person name="Davenport K.W."/>
            <person name="Daligault H."/>
            <person name="Chain P.S."/>
            <person name="Chen A."/>
            <person name="Mavromatis K."/>
            <person name="Markowitz V."/>
            <person name="Szeto E."/>
            <person name="Mikhailova N."/>
            <person name="Pati A."/>
            <person name="Wagner M."/>
            <person name="Woyke T."/>
            <person name="Ollivier B."/>
            <person name="Klenk H.P."/>
            <person name="Spring S."/>
            <person name="Loy A."/>
        </authorList>
    </citation>
    <scope>NUCLEOTIDE SEQUENCE [LARGE SCALE GENOMIC DNA]</scope>
    <source>
        <strain evidence="2">ATCC 19365 / DSM 765 / NCIMB 8382 / VKM B-1628</strain>
    </source>
</reference>
<proteinExistence type="predicted"/>
<dbReference type="OrthoDB" id="2381338at2"/>
<dbReference type="GO" id="GO:0016787">
    <property type="term" value="F:hydrolase activity"/>
    <property type="evidence" value="ECO:0007669"/>
    <property type="project" value="UniProtKB-ARBA"/>
</dbReference>
<dbReference type="HOGENOM" id="CLU_516632_0_0_9"/>
<protein>
    <submittedName>
        <fullName evidence="1">Putative AP superfamily protein</fullName>
    </submittedName>
</protein>
<evidence type="ECO:0000313" key="2">
    <source>
        <dbReference type="Proteomes" id="UP000006346"/>
    </source>
</evidence>
<reference evidence="2" key="1">
    <citation type="submission" date="2011-11" db="EMBL/GenBank/DDBJ databases">
        <title>Complete sequence of Desulfosporosinus orientis DSM 765.</title>
        <authorList>
            <person name="Lucas S."/>
            <person name="Han J."/>
            <person name="Lapidus A."/>
            <person name="Cheng J.-F."/>
            <person name="Goodwin L."/>
            <person name="Pitluck S."/>
            <person name="Peters L."/>
            <person name="Ovchinnikova G."/>
            <person name="Teshima H."/>
            <person name="Detter J.C."/>
            <person name="Han C."/>
            <person name="Tapia R."/>
            <person name="Land M."/>
            <person name="Hauser L."/>
            <person name="Kyrpides N."/>
            <person name="Ivanova N."/>
            <person name="Pagani I."/>
            <person name="Pester M."/>
            <person name="Spring S."/>
            <person name="Ollivier B."/>
            <person name="Rattei T."/>
            <person name="Klenk H.-P."/>
            <person name="Wagner M."/>
            <person name="Loy A."/>
            <person name="Woyke T."/>
        </authorList>
    </citation>
    <scope>NUCLEOTIDE SEQUENCE [LARGE SCALE GENOMIC DNA]</scope>
    <source>
        <strain evidence="2">ATCC 19365 / DSM 765 / NCIMB 8382 / VKM B-1628</strain>
    </source>
</reference>
<gene>
    <name evidence="1" type="ordered locus">Desor_4776</name>
</gene>
<dbReference type="EMBL" id="CP003108">
    <property type="protein sequence ID" value="AET70177.1"/>
    <property type="molecule type" value="Genomic_DNA"/>
</dbReference>
<dbReference type="eggNOG" id="COG1524">
    <property type="taxonomic scope" value="Bacteria"/>
</dbReference>